<comment type="caution">
    <text evidence="2">The sequence shown here is derived from an EMBL/GenBank/DDBJ whole genome shotgun (WGS) entry which is preliminary data.</text>
</comment>
<dbReference type="InterPro" id="IPR036390">
    <property type="entry name" value="WH_DNA-bd_sf"/>
</dbReference>
<name>R6TIF7_9BACT</name>
<evidence type="ECO:0000259" key="1">
    <source>
        <dbReference type="Pfam" id="PF03551"/>
    </source>
</evidence>
<gene>
    <name evidence="2" type="ORF">BN580_00965</name>
    <name evidence="3" type="ORF">MR241_01725</name>
</gene>
<dbReference type="PANTHER" id="PTHR33169:SF14">
    <property type="entry name" value="TRANSCRIPTIONAL REGULATOR RV3488"/>
    <property type="match status" value="1"/>
</dbReference>
<dbReference type="EMBL" id="JALEMU010000030">
    <property type="protein sequence ID" value="MCI5754995.1"/>
    <property type="molecule type" value="Genomic_DNA"/>
</dbReference>
<dbReference type="Proteomes" id="UP000017938">
    <property type="component" value="Unassembled WGS sequence"/>
</dbReference>
<feature type="domain" description="Transcription regulator PadR N-terminal" evidence="1">
    <location>
        <begin position="17"/>
        <end position="88"/>
    </location>
</feature>
<reference evidence="2" key="1">
    <citation type="submission" date="2012-11" db="EMBL/GenBank/DDBJ databases">
        <title>Dependencies among metagenomic species, viruses, plasmids and units of genetic variation.</title>
        <authorList>
            <person name="Nielsen H.B."/>
            <person name="Almeida M."/>
            <person name="Juncker A.S."/>
            <person name="Rasmussen S."/>
            <person name="Li J."/>
            <person name="Sunagawa S."/>
            <person name="Plichta D."/>
            <person name="Gautier L."/>
            <person name="Le Chatelier E."/>
            <person name="Peletier E."/>
            <person name="Bonde I."/>
            <person name="Nielsen T."/>
            <person name="Manichanh C."/>
            <person name="Arumugam M."/>
            <person name="Batto J."/>
            <person name="Santos M.B.Q.D."/>
            <person name="Blom N."/>
            <person name="Borruel N."/>
            <person name="Burgdorf K.S."/>
            <person name="Boumezbeur F."/>
            <person name="Casellas F."/>
            <person name="Dore J."/>
            <person name="Guarner F."/>
            <person name="Hansen T."/>
            <person name="Hildebrand F."/>
            <person name="Kaas R.S."/>
            <person name="Kennedy S."/>
            <person name="Kristiansen K."/>
            <person name="Kultima J.R."/>
            <person name="Leonard P."/>
            <person name="Levenez F."/>
            <person name="Lund O."/>
            <person name="Moumen B."/>
            <person name="Le Paslier D."/>
            <person name="Pons N."/>
            <person name="Pedersen O."/>
            <person name="Prifti E."/>
            <person name="Qin J."/>
            <person name="Raes J."/>
            <person name="Tap J."/>
            <person name="Tims S."/>
            <person name="Ussery D.W."/>
            <person name="Yamada T."/>
            <person name="MetaHit consortium"/>
            <person name="Renault P."/>
            <person name="Sicheritz-Ponten T."/>
            <person name="Bork P."/>
            <person name="Wang J."/>
            <person name="Brunak S."/>
            <person name="Ehrlich S.D."/>
        </authorList>
    </citation>
    <scope>NUCLEOTIDE SEQUENCE [LARGE SCALE GENOMIC DNA]</scope>
</reference>
<dbReference type="Proteomes" id="UP001139365">
    <property type="component" value="Unassembled WGS sequence"/>
</dbReference>
<evidence type="ECO:0000313" key="5">
    <source>
        <dbReference type="Proteomes" id="UP001139365"/>
    </source>
</evidence>
<evidence type="ECO:0000313" key="4">
    <source>
        <dbReference type="Proteomes" id="UP000017938"/>
    </source>
</evidence>
<dbReference type="InterPro" id="IPR052509">
    <property type="entry name" value="Metal_resp_DNA-bind_regulator"/>
</dbReference>
<reference evidence="3 5" key="2">
    <citation type="submission" date="2022-03" db="EMBL/GenBank/DDBJ databases">
        <title>Metagenome-assembled genomes from swine fecal metagenomes.</title>
        <authorList>
            <person name="Holman D.B."/>
            <person name="Kommadath A."/>
        </authorList>
    </citation>
    <scope>NUCLEOTIDE SEQUENCE [LARGE SCALE GENOMIC DNA]</scope>
    <source>
        <strain evidence="3">SUG147</strain>
    </source>
</reference>
<dbReference type="EMBL" id="CBFW010000088">
    <property type="protein sequence ID" value="CDC72000.1"/>
    <property type="molecule type" value="Genomic_DNA"/>
</dbReference>
<dbReference type="InterPro" id="IPR036388">
    <property type="entry name" value="WH-like_DNA-bd_sf"/>
</dbReference>
<dbReference type="Gene3D" id="1.10.10.10">
    <property type="entry name" value="Winged helix-like DNA-binding domain superfamily/Winged helix DNA-binding domain"/>
    <property type="match status" value="1"/>
</dbReference>
<evidence type="ECO:0000313" key="2">
    <source>
        <dbReference type="EMBL" id="CDC72000.1"/>
    </source>
</evidence>
<organism evidence="2 4">
    <name type="scientific">Candidatus Colimorpha enterica</name>
    <dbReference type="NCBI Taxonomy" id="3083063"/>
    <lineage>
        <taxon>Bacteria</taxon>
        <taxon>Pseudomonadati</taxon>
        <taxon>Bacteroidota</taxon>
        <taxon>Bacteroidia</taxon>
        <taxon>Bacteroidales</taxon>
        <taxon>Candidatus Colimorpha</taxon>
    </lineage>
</organism>
<evidence type="ECO:0000313" key="3">
    <source>
        <dbReference type="EMBL" id="MCI5754995.1"/>
    </source>
</evidence>
<dbReference type="AlphaFoldDB" id="R6TIF7"/>
<dbReference type="Pfam" id="PF03551">
    <property type="entry name" value="PadR"/>
    <property type="match status" value="1"/>
</dbReference>
<dbReference type="SUPFAM" id="SSF46785">
    <property type="entry name" value="Winged helix' DNA-binding domain"/>
    <property type="match status" value="1"/>
</dbReference>
<protein>
    <submittedName>
        <fullName evidence="3">PadR family transcriptional regulator</fullName>
    </submittedName>
</protein>
<proteinExistence type="predicted"/>
<dbReference type="STRING" id="1263015.BN580_00965"/>
<accession>R6TIF7</accession>
<dbReference type="PANTHER" id="PTHR33169">
    <property type="entry name" value="PADR-FAMILY TRANSCRIPTIONAL REGULATOR"/>
    <property type="match status" value="1"/>
</dbReference>
<dbReference type="InterPro" id="IPR005149">
    <property type="entry name" value="Tscrpt_reg_PadR_N"/>
</dbReference>
<sequence length="122" mass="13755">MFYDRSQLMRGTLEGCILKIISEKTTYGYEIMVSLKNKGFEDISEGTIYPLLMRLEKQGSIKSELLPSPLGPKRKYFTVTPAGRDYLESFENCWRRISESVTGIIGKRASDSVFIGEAAENG</sequence>